<dbReference type="SMART" id="SM00174">
    <property type="entry name" value="RHO"/>
    <property type="match status" value="1"/>
</dbReference>
<keyword evidence="2" id="KW-0342">GTP-binding</keyword>
<protein>
    <recommendedName>
        <fullName evidence="5">Cell division cycle 42</fullName>
    </recommendedName>
</protein>
<dbReference type="InterPro" id="IPR005225">
    <property type="entry name" value="Small_GTP-bd"/>
</dbReference>
<dbReference type="InterPro" id="IPR001806">
    <property type="entry name" value="Small_GTPase"/>
</dbReference>
<reference evidence="3" key="2">
    <citation type="submission" date="2025-08" db="UniProtKB">
        <authorList>
            <consortium name="Ensembl"/>
        </authorList>
    </citation>
    <scope>IDENTIFICATION</scope>
</reference>
<evidence type="ECO:0008006" key="5">
    <source>
        <dbReference type="Google" id="ProtNLM"/>
    </source>
</evidence>
<dbReference type="NCBIfam" id="TIGR00231">
    <property type="entry name" value="small_GTP"/>
    <property type="match status" value="1"/>
</dbReference>
<evidence type="ECO:0000313" key="3">
    <source>
        <dbReference type="Ensembl" id="ENSMICP00000036602.1"/>
    </source>
</evidence>
<dbReference type="GeneTree" id="ENSGT00940000163568"/>
<dbReference type="GO" id="GO:0007264">
    <property type="term" value="P:small GTPase-mediated signal transduction"/>
    <property type="evidence" value="ECO:0007669"/>
    <property type="project" value="InterPro"/>
</dbReference>
<dbReference type="SUPFAM" id="SSF52540">
    <property type="entry name" value="P-loop containing nucleoside triphosphate hydrolases"/>
    <property type="match status" value="1"/>
</dbReference>
<dbReference type="Proteomes" id="UP000694394">
    <property type="component" value="Chromosome 7"/>
</dbReference>
<dbReference type="GO" id="GO:0003924">
    <property type="term" value="F:GTPase activity"/>
    <property type="evidence" value="ECO:0007669"/>
    <property type="project" value="InterPro"/>
</dbReference>
<dbReference type="PANTHER" id="PTHR24072">
    <property type="entry name" value="RHO FAMILY GTPASE"/>
    <property type="match status" value="1"/>
</dbReference>
<evidence type="ECO:0000256" key="2">
    <source>
        <dbReference type="ARBA" id="ARBA00023134"/>
    </source>
</evidence>
<keyword evidence="1" id="KW-0547">Nucleotide-binding</keyword>
<sequence length="152" mass="16769">MLGGELYTLALFDTVGQAAYDVFLVCFTVVSSSSFENVKEKWVPEITHHYPKTPFLLTRTQSDLRDDPSTIEKLAKEKQKPITTKTAEKLARDLQAVKYVACSNVFDAAVLTALEPPEARKSRRCALLGASLHSLSCTAGVGFILKARFKSN</sequence>
<evidence type="ECO:0000313" key="4">
    <source>
        <dbReference type="Proteomes" id="UP000694394"/>
    </source>
</evidence>
<dbReference type="InterPro" id="IPR027417">
    <property type="entry name" value="P-loop_NTPase"/>
</dbReference>
<dbReference type="Gene3D" id="3.40.50.300">
    <property type="entry name" value="P-loop containing nucleotide triphosphate hydrolases"/>
    <property type="match status" value="1"/>
</dbReference>
<dbReference type="EMBL" id="ABDC03010353">
    <property type="status" value="NOT_ANNOTATED_CDS"/>
    <property type="molecule type" value="Genomic_DNA"/>
</dbReference>
<dbReference type="GO" id="GO:0005525">
    <property type="term" value="F:GTP binding"/>
    <property type="evidence" value="ECO:0007669"/>
    <property type="project" value="UniProtKB-KW"/>
</dbReference>
<organism evidence="3 4">
    <name type="scientific">Microcebus murinus</name>
    <name type="common">Gray mouse lemur</name>
    <name type="synonym">Lemur murinus</name>
    <dbReference type="NCBI Taxonomy" id="30608"/>
    <lineage>
        <taxon>Eukaryota</taxon>
        <taxon>Metazoa</taxon>
        <taxon>Chordata</taxon>
        <taxon>Craniata</taxon>
        <taxon>Vertebrata</taxon>
        <taxon>Euteleostomi</taxon>
        <taxon>Mammalia</taxon>
        <taxon>Eutheria</taxon>
        <taxon>Euarchontoglires</taxon>
        <taxon>Primates</taxon>
        <taxon>Strepsirrhini</taxon>
        <taxon>Lemuriformes</taxon>
        <taxon>Cheirogaleidae</taxon>
        <taxon>Microcebus</taxon>
    </lineage>
</organism>
<dbReference type="AlphaFoldDB" id="A0A8C5XM20"/>
<dbReference type="InterPro" id="IPR003578">
    <property type="entry name" value="Small_GTPase_Rho"/>
</dbReference>
<evidence type="ECO:0000256" key="1">
    <source>
        <dbReference type="ARBA" id="ARBA00022741"/>
    </source>
</evidence>
<proteinExistence type="predicted"/>
<dbReference type="Ensembl" id="ENSMICT00000044580.2">
    <property type="protein sequence ID" value="ENSMICP00000036602.1"/>
    <property type="gene ID" value="ENSMICG00000034203.2"/>
</dbReference>
<dbReference type="Pfam" id="PF00071">
    <property type="entry name" value="Ras"/>
    <property type="match status" value="1"/>
</dbReference>
<reference evidence="3" key="3">
    <citation type="submission" date="2025-09" db="UniProtKB">
        <authorList>
            <consortium name="Ensembl"/>
        </authorList>
    </citation>
    <scope>IDENTIFICATION</scope>
</reference>
<accession>A0A8C5XM20</accession>
<name>A0A8C5XM20_MICMU</name>
<reference evidence="3" key="1">
    <citation type="submission" date="2016-12" db="EMBL/GenBank/DDBJ databases">
        <title>Mouse lemur reference genome and diversity panel.</title>
        <authorList>
            <person name="Harris R."/>
            <person name="Larsen P."/>
            <person name="Liu Y."/>
            <person name="Hughes D.S."/>
            <person name="Murali S."/>
            <person name="Raveendran M."/>
            <person name="Korchina V."/>
            <person name="Wang M."/>
            <person name="Jhangiani S."/>
            <person name="Bandaranaike D."/>
            <person name="Bellair M."/>
            <person name="Blankenburg K."/>
            <person name="Chao H."/>
            <person name="Dahdouli M."/>
            <person name="Dinh H."/>
            <person name="Doddapaneni H."/>
            <person name="English A."/>
            <person name="Firestine M."/>
            <person name="Gnanaolivu R."/>
            <person name="Gross S."/>
            <person name="Hernandez B."/>
            <person name="Javaid M."/>
            <person name="Jayaseelan J."/>
            <person name="Jones J."/>
            <person name="Khan Z."/>
            <person name="Kovar C."/>
            <person name="Kurapati P."/>
            <person name="Le B."/>
            <person name="Lee S."/>
            <person name="Li M."/>
            <person name="Mathew T."/>
            <person name="Narasimhan A."/>
            <person name="Ngo D."/>
            <person name="Nguyen L."/>
            <person name="Okwuonu G."/>
            <person name="Ongeri F."/>
            <person name="Osuji N."/>
            <person name="Pu L.-L."/>
            <person name="Puazo M."/>
            <person name="Quiroz J."/>
            <person name="Raj R."/>
            <person name="Rajbhandari K."/>
            <person name="Reid J.G."/>
            <person name="Santibanez J."/>
            <person name="Sexton D."/>
            <person name="Skinner E."/>
            <person name="Vee V."/>
            <person name="Weissenberger G."/>
            <person name="Wu Y."/>
            <person name="Xin Y."/>
            <person name="Han Y."/>
            <person name="Campbell C."/>
            <person name="Brown A."/>
            <person name="Sullivan B."/>
            <person name="Shelton J."/>
            <person name="Brown S."/>
            <person name="Dudchenko O."/>
            <person name="Machol I."/>
            <person name="Durand N."/>
            <person name="Shamim M."/>
            <person name="Lieberman A."/>
            <person name="Muzny D.M."/>
            <person name="Richards S."/>
            <person name="Yoder A."/>
            <person name="Worley K.C."/>
            <person name="Rogers J."/>
            <person name="Gibbs R.A."/>
        </authorList>
    </citation>
    <scope>NUCLEOTIDE SEQUENCE [LARGE SCALE GENOMIC DNA]</scope>
</reference>
<keyword evidence="4" id="KW-1185">Reference proteome</keyword>